<name>A0A2S5SV23_9BURK</name>
<gene>
    <name evidence="1" type="ORF">C1704_07960</name>
</gene>
<evidence type="ECO:0000313" key="2">
    <source>
        <dbReference type="Proteomes" id="UP000238605"/>
    </source>
</evidence>
<sequence length="547" mass="59417">MTDRVLPEVVAEVGGQPTPGVSVVEQRAEAISRAAFGALAATALAETSAQPLPAPHLSTLWAETLAEHAPPLHAPAFWVEVLRRDTAAAAMVTEAMEAFGETPWPEAQRGVFAFRHDWAEPLVERLQWATGVARLASGNEARQGLRRVPRRSLTYHVGHARASDALVAEWLADHLGRLAWWPLPQHAVRLTSAAHRGALALTVTPVDEAGFAYTPFRPRLEEDGLHWPADRRFALLMAPDGWQVLAFTEVEPDRLWLTEPLARAVPAGATVLPLVEGLAVEPAEFTQWVPGLIAGRVTAQVAFEPLPDEGLLDDPWLDGLPVWADGNWRDDPSVTAQGVVTRQDVSPADPWVRRDDPWPTTSFQRRFLAAGREDIARWRARLYRAQGRLGACWLPDGLAPVLRIAAPASADDGFLRVEGDGLAAFWHRPAGALIVHPDGQRQHVLTASCHHDGGGAIQAPTLAAGAAALPPEGAQHALGRPCGVLVLCSGLEAPVPAGSRVVRLSRCRLDHDAVEFHWHTPELVEMPLTLRRLPEPRGNDLITYTPS</sequence>
<dbReference type="Proteomes" id="UP000238605">
    <property type="component" value="Unassembled WGS sequence"/>
</dbReference>
<comment type="caution">
    <text evidence="1">The sequence shown here is derived from an EMBL/GenBank/DDBJ whole genome shotgun (WGS) entry which is preliminary data.</text>
</comment>
<evidence type="ECO:0000313" key="1">
    <source>
        <dbReference type="EMBL" id="PPE66595.1"/>
    </source>
</evidence>
<dbReference type="OrthoDB" id="6059031at2"/>
<organism evidence="1 2">
    <name type="scientific">Caldimonas caldifontis</name>
    <dbReference type="NCBI Taxonomy" id="1452508"/>
    <lineage>
        <taxon>Bacteria</taxon>
        <taxon>Pseudomonadati</taxon>
        <taxon>Pseudomonadota</taxon>
        <taxon>Betaproteobacteria</taxon>
        <taxon>Burkholderiales</taxon>
        <taxon>Sphaerotilaceae</taxon>
        <taxon>Caldimonas</taxon>
    </lineage>
</organism>
<dbReference type="RefSeq" id="WP_104302200.1">
    <property type="nucleotide sequence ID" value="NZ_PSNX01000006.1"/>
</dbReference>
<proteinExistence type="predicted"/>
<protein>
    <submittedName>
        <fullName evidence="1">Uncharacterized protein</fullName>
    </submittedName>
</protein>
<accession>A0A2S5SV23</accession>
<reference evidence="1 2" key="1">
    <citation type="submission" date="2018-02" db="EMBL/GenBank/DDBJ databases">
        <title>Reclassifiation of [Polyangium] brachysporum DSM 7029 as Guopingzhaonella breviflexa gen. nov., sp. nov., a member of the family Comamonadaceae.</title>
        <authorList>
            <person name="Tang B."/>
        </authorList>
    </citation>
    <scope>NUCLEOTIDE SEQUENCE [LARGE SCALE GENOMIC DNA]</scope>
    <source>
        <strain evidence="1 2">BCRC 80649</strain>
    </source>
</reference>
<dbReference type="AlphaFoldDB" id="A0A2S5SV23"/>
<dbReference type="EMBL" id="PSNX01000006">
    <property type="protein sequence ID" value="PPE66595.1"/>
    <property type="molecule type" value="Genomic_DNA"/>
</dbReference>
<keyword evidence="2" id="KW-1185">Reference proteome</keyword>